<accession>A0ABU1ZRX2</accession>
<protein>
    <submittedName>
        <fullName evidence="1">Uncharacterized protein</fullName>
    </submittedName>
</protein>
<sequence>MKVKFIEALTKWAEAYSDALFKKDGKTRPKFLRSL</sequence>
<dbReference type="EMBL" id="JAVDXO010000007">
    <property type="protein sequence ID" value="MDR7307615.1"/>
    <property type="molecule type" value="Genomic_DNA"/>
</dbReference>
<keyword evidence="2" id="KW-1185">Reference proteome</keyword>
<comment type="caution">
    <text evidence="1">The sequence shown here is derived from an EMBL/GenBank/DDBJ whole genome shotgun (WGS) entry which is preliminary data.</text>
</comment>
<evidence type="ECO:0000313" key="1">
    <source>
        <dbReference type="EMBL" id="MDR7307615.1"/>
    </source>
</evidence>
<proteinExistence type="predicted"/>
<name>A0ABU1ZRX2_9BURK</name>
<organism evidence="1 2">
    <name type="scientific">Rhodoferax saidenbachensis</name>
    <dbReference type="NCBI Taxonomy" id="1484693"/>
    <lineage>
        <taxon>Bacteria</taxon>
        <taxon>Pseudomonadati</taxon>
        <taxon>Pseudomonadota</taxon>
        <taxon>Betaproteobacteria</taxon>
        <taxon>Burkholderiales</taxon>
        <taxon>Comamonadaceae</taxon>
        <taxon>Rhodoferax</taxon>
    </lineage>
</organism>
<evidence type="ECO:0000313" key="2">
    <source>
        <dbReference type="Proteomes" id="UP001268089"/>
    </source>
</evidence>
<dbReference type="Proteomes" id="UP001268089">
    <property type="component" value="Unassembled WGS sequence"/>
</dbReference>
<gene>
    <name evidence="1" type="ORF">J2X15_002919</name>
</gene>
<reference evidence="1 2" key="1">
    <citation type="submission" date="2023-07" db="EMBL/GenBank/DDBJ databases">
        <title>Sorghum-associated microbial communities from plants grown in Nebraska, USA.</title>
        <authorList>
            <person name="Schachtman D."/>
        </authorList>
    </citation>
    <scope>NUCLEOTIDE SEQUENCE [LARGE SCALE GENOMIC DNA]</scope>
    <source>
        <strain evidence="1 2">BE308</strain>
    </source>
</reference>